<keyword evidence="13" id="KW-1185">Reference proteome</keyword>
<feature type="site" description="Transition state stabilizer" evidence="9">
    <location>
        <position position="192"/>
    </location>
</feature>
<dbReference type="RefSeq" id="WP_089344648.1">
    <property type="nucleotide sequence ID" value="NZ_CP067129.1"/>
</dbReference>
<dbReference type="SUPFAM" id="SSF53756">
    <property type="entry name" value="UDP-Glycosyltransferase/glycogen phosphorylase"/>
    <property type="match status" value="1"/>
</dbReference>
<feature type="domain" description="3-deoxy-D-manno-octulosonic-acid transferase N-terminal" evidence="11">
    <location>
        <begin position="26"/>
        <end position="192"/>
    </location>
</feature>
<comment type="pathway">
    <text evidence="2 10">Bacterial outer membrane biogenesis; LPS core biosynthesis.</text>
</comment>
<dbReference type="Gene3D" id="3.40.50.2000">
    <property type="entry name" value="Glycogen Phosphorylase B"/>
    <property type="match status" value="1"/>
</dbReference>
<dbReference type="InterPro" id="IPR007507">
    <property type="entry name" value="Glycos_transf_N"/>
</dbReference>
<dbReference type="EC" id="2.4.99.12" evidence="3 10"/>
<evidence type="ECO:0000256" key="7">
    <source>
        <dbReference type="ARBA" id="ARBA00049183"/>
    </source>
</evidence>
<evidence type="ECO:0000313" key="13">
    <source>
        <dbReference type="Proteomes" id="UP000198307"/>
    </source>
</evidence>
<sequence length="397" mass="42890">MIYALSSRLAETALRIRARLGGSRALRQRLGMSPRPEQGDIWVHGASVGELTSARPIIEALASEFRVIVTANSETGRDLVAGWGLPAYLAPLDMPGATTRFLDAVQPRLQVTLEGEFWPLRSRLLAQRRIAQAMIGARISEKSARLWSRFPGLIGPVLERLAAVSAQDPYSEARLIGLGLPRAAVLPRLDLKLLTPAAIMPPESDANRRNMILAASTHQGEEEPILDAWLQARKANPELRLILAIRHPQRGDEVAALIRSRNLAVRRRSEEAEGGDVLLADTLGEMDRWYRRAGLCIVGGSFSDHGGHTPWEPAAYRCAILHGPNIGNFVDAYGALQEAGGARLVGTEALPDVLNELSGDAAAAKAMGRAAREVLLAQAGDPDALIASLRDLAVRAK</sequence>
<proteinExistence type="inferred from homology"/>
<organism evidence="12 13">
    <name type="scientific">Paracoccus seriniphilus</name>
    <dbReference type="NCBI Taxonomy" id="184748"/>
    <lineage>
        <taxon>Bacteria</taxon>
        <taxon>Pseudomonadati</taxon>
        <taxon>Pseudomonadota</taxon>
        <taxon>Alphaproteobacteria</taxon>
        <taxon>Rhodobacterales</taxon>
        <taxon>Paracoccaceae</taxon>
        <taxon>Paracoccus</taxon>
    </lineage>
</organism>
<feature type="site" description="Transition state stabilizer" evidence="9">
    <location>
        <position position="114"/>
    </location>
</feature>
<comment type="subcellular location">
    <subcellularLocation>
        <location evidence="10">Cell membrane</location>
    </subcellularLocation>
</comment>
<evidence type="ECO:0000256" key="9">
    <source>
        <dbReference type="PIRSR" id="PIRSR639901-2"/>
    </source>
</evidence>
<comment type="similarity">
    <text evidence="10">Belongs to the glycosyltransferase group 1 family.</text>
</comment>
<dbReference type="Pfam" id="PF04413">
    <property type="entry name" value="Glycos_transf_N"/>
    <property type="match status" value="1"/>
</dbReference>
<evidence type="ECO:0000256" key="2">
    <source>
        <dbReference type="ARBA" id="ARBA00004713"/>
    </source>
</evidence>
<dbReference type="UniPathway" id="UPA00958"/>
<evidence type="ECO:0000256" key="3">
    <source>
        <dbReference type="ARBA" id="ARBA00012621"/>
    </source>
</evidence>
<dbReference type="EMBL" id="FZQB01000008">
    <property type="protein sequence ID" value="SNT74548.1"/>
    <property type="molecule type" value="Genomic_DNA"/>
</dbReference>
<evidence type="ECO:0000256" key="10">
    <source>
        <dbReference type="RuleBase" id="RU365103"/>
    </source>
</evidence>
<dbReference type="GO" id="GO:0009244">
    <property type="term" value="P:lipopolysaccharide core region biosynthetic process"/>
    <property type="evidence" value="ECO:0007669"/>
    <property type="project" value="UniProtKB-UniRule"/>
</dbReference>
<evidence type="ECO:0000256" key="6">
    <source>
        <dbReference type="ARBA" id="ARBA00031445"/>
    </source>
</evidence>
<gene>
    <name evidence="12" type="ORF">SAMN05444959_10842</name>
</gene>
<accession>A0A239PWT6</accession>
<keyword evidence="10" id="KW-0448">Lipopolysaccharide biosynthesis</keyword>
<dbReference type="OrthoDB" id="9789797at2"/>
<comment type="catalytic activity">
    <reaction evidence="7 10">
        <text>lipid IVA (E. coli) + CMP-3-deoxy-beta-D-manno-octulosonate = alpha-Kdo-(2-&gt;6)-lipid IVA (E. coli) + CMP + H(+)</text>
        <dbReference type="Rhea" id="RHEA:28066"/>
        <dbReference type="ChEBI" id="CHEBI:15378"/>
        <dbReference type="ChEBI" id="CHEBI:58603"/>
        <dbReference type="ChEBI" id="CHEBI:60364"/>
        <dbReference type="ChEBI" id="CHEBI:60377"/>
        <dbReference type="ChEBI" id="CHEBI:85987"/>
        <dbReference type="EC" id="2.4.99.12"/>
    </reaction>
</comment>
<keyword evidence="10" id="KW-0472">Membrane</keyword>
<evidence type="ECO:0000256" key="5">
    <source>
        <dbReference type="ARBA" id="ARBA00022679"/>
    </source>
</evidence>
<evidence type="ECO:0000259" key="11">
    <source>
        <dbReference type="Pfam" id="PF04413"/>
    </source>
</evidence>
<evidence type="ECO:0000256" key="1">
    <source>
        <dbReference type="ARBA" id="ARBA00003394"/>
    </source>
</evidence>
<dbReference type="Gene3D" id="3.40.50.11720">
    <property type="entry name" value="3-Deoxy-D-manno-octulosonic-acid transferase, N-terminal domain"/>
    <property type="match status" value="1"/>
</dbReference>
<keyword evidence="10" id="KW-1003">Cell membrane</keyword>
<reference evidence="12 13" key="1">
    <citation type="submission" date="2017-07" db="EMBL/GenBank/DDBJ databases">
        <authorList>
            <person name="Sun Z.S."/>
            <person name="Albrecht U."/>
            <person name="Echele G."/>
            <person name="Lee C.C."/>
        </authorList>
    </citation>
    <scope>NUCLEOTIDE SEQUENCE [LARGE SCALE GENOMIC DNA]</scope>
    <source>
        <strain evidence="12 13">DSM 14827</strain>
    </source>
</reference>
<evidence type="ECO:0000256" key="8">
    <source>
        <dbReference type="PIRSR" id="PIRSR639901-1"/>
    </source>
</evidence>
<protein>
    <recommendedName>
        <fullName evidence="4 10">3-deoxy-D-manno-octulosonic acid transferase</fullName>
        <shortName evidence="10">Kdo transferase</shortName>
        <ecNumber evidence="3 10">2.4.99.12</ecNumber>
    </recommendedName>
    <alternativeName>
        <fullName evidence="6 10">Lipid IV(A) 3-deoxy-D-manno-octulosonic acid transferase</fullName>
    </alternativeName>
</protein>
<feature type="active site" description="Proton acceptor" evidence="8">
    <location>
        <position position="50"/>
    </location>
</feature>
<dbReference type="InterPro" id="IPR039901">
    <property type="entry name" value="Kdotransferase"/>
</dbReference>
<dbReference type="GO" id="GO:0009245">
    <property type="term" value="P:lipid A biosynthetic process"/>
    <property type="evidence" value="ECO:0007669"/>
    <property type="project" value="TreeGrafter"/>
</dbReference>
<dbReference type="InterPro" id="IPR038107">
    <property type="entry name" value="Glycos_transf_N_sf"/>
</dbReference>
<evidence type="ECO:0000256" key="4">
    <source>
        <dbReference type="ARBA" id="ARBA00019077"/>
    </source>
</evidence>
<keyword evidence="5 10" id="KW-0808">Transferase</keyword>
<dbReference type="GO" id="GO:0043842">
    <property type="term" value="F:Kdo transferase activity"/>
    <property type="evidence" value="ECO:0007669"/>
    <property type="project" value="UniProtKB-EC"/>
</dbReference>
<dbReference type="GO" id="GO:0005886">
    <property type="term" value="C:plasma membrane"/>
    <property type="evidence" value="ECO:0007669"/>
    <property type="project" value="UniProtKB-SubCell"/>
</dbReference>
<dbReference type="Proteomes" id="UP000198307">
    <property type="component" value="Unassembled WGS sequence"/>
</dbReference>
<comment type="function">
    <text evidence="1 10">Involved in lipopolysaccharide (LPS) biosynthesis. Catalyzes the transfer of 3-deoxy-D-manno-octulosonate (Kdo) residue(s) from CMP-Kdo to lipid IV(A), the tetraacyldisaccharide-1,4'-bisphosphate precursor of lipid A.</text>
</comment>
<dbReference type="AlphaFoldDB" id="A0A239PWT6"/>
<dbReference type="PANTHER" id="PTHR42755:SF1">
    <property type="entry name" value="3-DEOXY-D-MANNO-OCTULOSONIC ACID TRANSFERASE, MITOCHONDRIAL-RELATED"/>
    <property type="match status" value="1"/>
</dbReference>
<name>A0A239PWT6_9RHOB</name>
<evidence type="ECO:0000313" key="12">
    <source>
        <dbReference type="EMBL" id="SNT74548.1"/>
    </source>
</evidence>
<dbReference type="PANTHER" id="PTHR42755">
    <property type="entry name" value="3-DEOXY-MANNO-OCTULOSONATE CYTIDYLYLTRANSFERASE"/>
    <property type="match status" value="1"/>
</dbReference>